<feature type="transmembrane region" description="Helical" evidence="8">
    <location>
        <begin position="330"/>
        <end position="350"/>
    </location>
</feature>
<keyword evidence="4 8" id="KW-0812">Transmembrane</keyword>
<comment type="similarity">
    <text evidence="2 7">Belongs to the major facilitator superfamily. Sugar transporter (TC 2.A.1.1) family.</text>
</comment>
<dbReference type="PRINTS" id="PR00171">
    <property type="entry name" value="SUGRTRNSPORT"/>
</dbReference>
<sequence>MGAAGGGFSRDAVKQIPAEAKRLYIWLAVIWSSYCGGLHGFNTSNISGAMSLDPFVRDFHWTDLSDAQVSNNSGWAVSSMLLVWASAGILLSGPLGERRGRKPVIMASAIFYTIGALLMCGNVGSFAELLVGRVLSGIGSGFGMTAGPVYISEVAPQELRGMMTTFYNINIMGGVAGSYWINFASQGVISSESSWQWRTTFVLQAIPSVILFIGYPFFPESPRYLMMRGRVEAARSNLARLRGGLDESNDYFAREWMELQSKVDTTAEASTQSALKSTLSLLKTCISHAPTRRLLIFVTLIQTFFIMSGGNSITYYAPTILKSIGLDSRQVLLFTAVYGLIKVVSVFLYAFFFTDRFGRRPLLLIGSAVNTACLLYLAVYLGVADLSGSAAPSPATWVSIVSICLFAVGYAIGWAPAFSLTASEICPTHLRGTIVMLTFTYQNLLNFGITRGFPNMIVSMGSFGPFALFTAFTACATVWVFFAFPECKGRSMESASALFSLPWYKIGFQKVPTLGEETRENDDEEKVISIHDEDVQAKVKETTA</sequence>
<reference evidence="10 11" key="1">
    <citation type="submission" date="2014-06" db="EMBL/GenBank/DDBJ databases">
        <title>The Genome of the Aflatoxigenic Filamentous Fungus Aspergillus nomius.</title>
        <authorList>
            <person name="Moore M.G."/>
            <person name="Shannon B.M."/>
            <person name="Brian M.M."/>
        </authorList>
    </citation>
    <scope>NUCLEOTIDE SEQUENCE [LARGE SCALE GENOMIC DNA]</scope>
    <source>
        <strain evidence="10 11">NRRL 13137</strain>
    </source>
</reference>
<comment type="caution">
    <text evidence="10">The sequence shown here is derived from an EMBL/GenBank/DDBJ whole genome shotgun (WGS) entry which is preliminary data.</text>
</comment>
<evidence type="ECO:0000256" key="5">
    <source>
        <dbReference type="ARBA" id="ARBA00022989"/>
    </source>
</evidence>
<evidence type="ECO:0000256" key="7">
    <source>
        <dbReference type="RuleBase" id="RU003346"/>
    </source>
</evidence>
<name>A0A0L1ISY0_ASPN3</name>
<dbReference type="InterPro" id="IPR005828">
    <property type="entry name" value="MFS_sugar_transport-like"/>
</dbReference>
<dbReference type="PANTHER" id="PTHR48022:SF23">
    <property type="entry name" value="MAJOR FACILITATOR SUPERFAMILY (MFS) PROFILE DOMAIN-CONTAINING PROTEIN"/>
    <property type="match status" value="1"/>
</dbReference>
<dbReference type="PROSITE" id="PS50850">
    <property type="entry name" value="MFS"/>
    <property type="match status" value="1"/>
</dbReference>
<dbReference type="InterPro" id="IPR020846">
    <property type="entry name" value="MFS_dom"/>
</dbReference>
<feature type="transmembrane region" description="Helical" evidence="8">
    <location>
        <begin position="462"/>
        <end position="484"/>
    </location>
</feature>
<dbReference type="GO" id="GO:0005351">
    <property type="term" value="F:carbohydrate:proton symporter activity"/>
    <property type="evidence" value="ECO:0007669"/>
    <property type="project" value="TreeGrafter"/>
</dbReference>
<evidence type="ECO:0000313" key="10">
    <source>
        <dbReference type="EMBL" id="KNG82686.1"/>
    </source>
</evidence>
<gene>
    <name evidence="10" type="ORF">ANOM_008570</name>
</gene>
<feature type="transmembrane region" description="Helical" evidence="8">
    <location>
        <begin position="104"/>
        <end position="124"/>
    </location>
</feature>
<evidence type="ECO:0000259" key="9">
    <source>
        <dbReference type="PROSITE" id="PS50850"/>
    </source>
</evidence>
<feature type="transmembrane region" description="Helical" evidence="8">
    <location>
        <begin position="430"/>
        <end position="450"/>
    </location>
</feature>
<evidence type="ECO:0000256" key="3">
    <source>
        <dbReference type="ARBA" id="ARBA00022448"/>
    </source>
</evidence>
<proteinExistence type="inferred from homology"/>
<evidence type="ECO:0000256" key="4">
    <source>
        <dbReference type="ARBA" id="ARBA00022692"/>
    </source>
</evidence>
<keyword evidence="11" id="KW-1185">Reference proteome</keyword>
<dbReference type="InterPro" id="IPR036259">
    <property type="entry name" value="MFS_trans_sf"/>
</dbReference>
<evidence type="ECO:0000256" key="6">
    <source>
        <dbReference type="ARBA" id="ARBA00023136"/>
    </source>
</evidence>
<dbReference type="GO" id="GO:0016020">
    <property type="term" value="C:membrane"/>
    <property type="evidence" value="ECO:0007669"/>
    <property type="project" value="UniProtKB-SubCell"/>
</dbReference>
<feature type="transmembrane region" description="Helical" evidence="8">
    <location>
        <begin position="73"/>
        <end position="92"/>
    </location>
</feature>
<keyword evidence="6 8" id="KW-0472">Membrane</keyword>
<protein>
    <submittedName>
        <fullName evidence="10">Putative sugar transporter</fullName>
    </submittedName>
</protein>
<keyword evidence="5 8" id="KW-1133">Transmembrane helix</keyword>
<dbReference type="GeneID" id="26810374"/>
<feature type="transmembrane region" description="Helical" evidence="8">
    <location>
        <begin position="130"/>
        <end position="151"/>
    </location>
</feature>
<feature type="transmembrane region" description="Helical" evidence="8">
    <location>
        <begin position="163"/>
        <end position="181"/>
    </location>
</feature>
<dbReference type="SUPFAM" id="SSF103473">
    <property type="entry name" value="MFS general substrate transporter"/>
    <property type="match status" value="1"/>
</dbReference>
<dbReference type="RefSeq" id="XP_015403609.1">
    <property type="nucleotide sequence ID" value="XM_015553826.1"/>
</dbReference>
<dbReference type="Proteomes" id="UP000037505">
    <property type="component" value="Unassembled WGS sequence"/>
</dbReference>
<dbReference type="OrthoDB" id="5296287at2759"/>
<feature type="transmembrane region" description="Helical" evidence="8">
    <location>
        <begin position="23"/>
        <end position="41"/>
    </location>
</feature>
<feature type="transmembrane region" description="Helical" evidence="8">
    <location>
        <begin position="294"/>
        <end position="318"/>
    </location>
</feature>
<dbReference type="InterPro" id="IPR050360">
    <property type="entry name" value="MFS_Sugar_Transporters"/>
</dbReference>
<dbReference type="NCBIfam" id="TIGR00879">
    <property type="entry name" value="SP"/>
    <property type="match status" value="1"/>
</dbReference>
<evidence type="ECO:0000256" key="1">
    <source>
        <dbReference type="ARBA" id="ARBA00004141"/>
    </source>
</evidence>
<feature type="transmembrane region" description="Helical" evidence="8">
    <location>
        <begin position="201"/>
        <end position="218"/>
    </location>
</feature>
<dbReference type="PANTHER" id="PTHR48022">
    <property type="entry name" value="PLASTIDIC GLUCOSE TRANSPORTER 4"/>
    <property type="match status" value="1"/>
</dbReference>
<keyword evidence="3 7" id="KW-0813">Transport</keyword>
<feature type="transmembrane region" description="Helical" evidence="8">
    <location>
        <begin position="395"/>
        <end position="418"/>
    </location>
</feature>
<dbReference type="PROSITE" id="PS00217">
    <property type="entry name" value="SUGAR_TRANSPORT_2"/>
    <property type="match status" value="1"/>
</dbReference>
<evidence type="ECO:0000256" key="2">
    <source>
        <dbReference type="ARBA" id="ARBA00010992"/>
    </source>
</evidence>
<evidence type="ECO:0000256" key="8">
    <source>
        <dbReference type="SAM" id="Phobius"/>
    </source>
</evidence>
<evidence type="ECO:0000313" key="11">
    <source>
        <dbReference type="Proteomes" id="UP000037505"/>
    </source>
</evidence>
<dbReference type="Gene3D" id="1.20.1250.20">
    <property type="entry name" value="MFS general substrate transporter like domains"/>
    <property type="match status" value="1"/>
</dbReference>
<feature type="transmembrane region" description="Helical" evidence="8">
    <location>
        <begin position="362"/>
        <end position="383"/>
    </location>
</feature>
<accession>A0A0L1ISY0</accession>
<dbReference type="Pfam" id="PF00083">
    <property type="entry name" value="Sugar_tr"/>
    <property type="match status" value="1"/>
</dbReference>
<feature type="domain" description="Major facilitator superfamily (MFS) profile" evidence="9">
    <location>
        <begin position="28"/>
        <end position="488"/>
    </location>
</feature>
<dbReference type="InterPro" id="IPR005829">
    <property type="entry name" value="Sugar_transporter_CS"/>
</dbReference>
<dbReference type="InterPro" id="IPR003663">
    <property type="entry name" value="Sugar/inositol_transpt"/>
</dbReference>
<dbReference type="AlphaFoldDB" id="A0A0L1ISY0"/>
<keyword evidence="10" id="KW-0762">Sugar transport</keyword>
<organism evidence="10 11">
    <name type="scientific">Aspergillus nomiae NRRL (strain ATCC 15546 / NRRL 13137 / CBS 260.88 / M93)</name>
    <dbReference type="NCBI Taxonomy" id="1509407"/>
    <lineage>
        <taxon>Eukaryota</taxon>
        <taxon>Fungi</taxon>
        <taxon>Dikarya</taxon>
        <taxon>Ascomycota</taxon>
        <taxon>Pezizomycotina</taxon>
        <taxon>Eurotiomycetes</taxon>
        <taxon>Eurotiomycetidae</taxon>
        <taxon>Eurotiales</taxon>
        <taxon>Aspergillaceae</taxon>
        <taxon>Aspergillus</taxon>
        <taxon>Aspergillus subgen. Circumdati</taxon>
    </lineage>
</organism>
<dbReference type="EMBL" id="JNOM01000324">
    <property type="protein sequence ID" value="KNG82686.1"/>
    <property type="molecule type" value="Genomic_DNA"/>
</dbReference>
<comment type="subcellular location">
    <subcellularLocation>
        <location evidence="1">Membrane</location>
        <topology evidence="1">Multi-pass membrane protein</topology>
    </subcellularLocation>
</comment>